<feature type="domain" description="Peptidase A1" evidence="2">
    <location>
        <begin position="141"/>
        <end position="341"/>
    </location>
</feature>
<reference evidence="3 4" key="1">
    <citation type="submission" date="2020-04" db="EMBL/GenBank/DDBJ databases">
        <title>Perkinsus chesapeaki whole genome sequence.</title>
        <authorList>
            <person name="Bogema D.R."/>
        </authorList>
    </citation>
    <scope>NUCLEOTIDE SEQUENCE [LARGE SCALE GENOMIC DNA]</scope>
    <source>
        <strain evidence="3">ATCC PRA-425</strain>
    </source>
</reference>
<evidence type="ECO:0000256" key="1">
    <source>
        <dbReference type="ARBA" id="ARBA00007447"/>
    </source>
</evidence>
<dbReference type="GO" id="GO:0004190">
    <property type="term" value="F:aspartic-type endopeptidase activity"/>
    <property type="evidence" value="ECO:0007669"/>
    <property type="project" value="InterPro"/>
</dbReference>
<dbReference type="InterPro" id="IPR001461">
    <property type="entry name" value="Aspartic_peptidase_A1"/>
</dbReference>
<dbReference type="PANTHER" id="PTHR47965">
    <property type="entry name" value="ASPARTYL PROTEASE-RELATED"/>
    <property type="match status" value="1"/>
</dbReference>
<comment type="similarity">
    <text evidence="1">Belongs to the peptidase A1 family.</text>
</comment>
<gene>
    <name evidence="3" type="ORF">FOL47_003856</name>
</gene>
<organism evidence="3 4">
    <name type="scientific">Perkinsus chesapeaki</name>
    <name type="common">Clam parasite</name>
    <name type="synonym">Perkinsus andrewsi</name>
    <dbReference type="NCBI Taxonomy" id="330153"/>
    <lineage>
        <taxon>Eukaryota</taxon>
        <taxon>Sar</taxon>
        <taxon>Alveolata</taxon>
        <taxon>Perkinsozoa</taxon>
        <taxon>Perkinsea</taxon>
        <taxon>Perkinsida</taxon>
        <taxon>Perkinsidae</taxon>
        <taxon>Perkinsus</taxon>
    </lineage>
</organism>
<accession>A0A7J6M768</accession>
<dbReference type="GO" id="GO:0006508">
    <property type="term" value="P:proteolysis"/>
    <property type="evidence" value="ECO:0007669"/>
    <property type="project" value="InterPro"/>
</dbReference>
<keyword evidence="4" id="KW-1185">Reference proteome</keyword>
<evidence type="ECO:0000259" key="2">
    <source>
        <dbReference type="Pfam" id="PF00026"/>
    </source>
</evidence>
<evidence type="ECO:0000313" key="3">
    <source>
        <dbReference type="EMBL" id="KAF4666921.1"/>
    </source>
</evidence>
<dbReference type="OrthoDB" id="288101at2759"/>
<dbReference type="InterPro" id="IPR021109">
    <property type="entry name" value="Peptidase_aspartic_dom_sf"/>
</dbReference>
<dbReference type="EMBL" id="JAAPAO010000223">
    <property type="protein sequence ID" value="KAF4666921.1"/>
    <property type="molecule type" value="Genomic_DNA"/>
</dbReference>
<dbReference type="InterPro" id="IPR033121">
    <property type="entry name" value="PEPTIDASE_A1"/>
</dbReference>
<protein>
    <recommendedName>
        <fullName evidence="2">Peptidase A1 domain-containing protein</fullName>
    </recommendedName>
</protein>
<proteinExistence type="inferred from homology"/>
<dbReference type="Pfam" id="PF00026">
    <property type="entry name" value="Asp"/>
    <property type="match status" value="1"/>
</dbReference>
<name>A0A7J6M768_PERCH</name>
<dbReference type="SUPFAM" id="SSF50630">
    <property type="entry name" value="Acid proteases"/>
    <property type="match status" value="1"/>
</dbReference>
<dbReference type="Gene3D" id="2.40.70.10">
    <property type="entry name" value="Acid Proteases"/>
    <property type="match status" value="1"/>
</dbReference>
<evidence type="ECO:0000313" key="4">
    <source>
        <dbReference type="Proteomes" id="UP000591131"/>
    </source>
</evidence>
<dbReference type="AlphaFoldDB" id="A0A7J6M768"/>
<dbReference type="Proteomes" id="UP000591131">
    <property type="component" value="Unassembled WGS sequence"/>
</dbReference>
<comment type="caution">
    <text evidence="3">The sequence shown here is derived from an EMBL/GenBank/DDBJ whole genome shotgun (WGS) entry which is preliminary data.</text>
</comment>
<sequence>MRYSIIVLVQAHWYPSVYGQIALPFKDGIIKGIKFDNVPLKLLLDTGLSGTYLVYKDWYERTYGRGACGRLKGGCYSCPGRCDPYARERSVGTFADGTTVTSVVHKGRIGIGKYKLEMSFRLMIGFSPGQATPGVRPVNHLGLAFQTPTSPETIPLQLYNNKMITKYAVSVCSPGYVPSFTGTLILGNWDGLCAIRSPVATFSMIQPREHNTLDSKLFSYGLVSSAGRTFTKEVRGSPAIYDTGAFSIVLPKGIFESLLNQLTSFAGHGVYLKTVDDVWYITDKGYSSFPAVTFSVGSQRHPVTLQIPPKQYAIECDGRWCLLAFVYDEKPDILLGRPFFQPTSLLTIYSH</sequence>